<keyword evidence="5" id="KW-1185">Reference proteome</keyword>
<evidence type="ECO:0000256" key="3">
    <source>
        <dbReference type="PROSITE-ProRule" id="PRU10141"/>
    </source>
</evidence>
<dbReference type="SMART" id="SM00219">
    <property type="entry name" value="TyrKc"/>
    <property type="match status" value="1"/>
</dbReference>
<dbReference type="PRINTS" id="PR00109">
    <property type="entry name" value="TYRKINASE"/>
</dbReference>
<dbReference type="STRING" id="6313.A0A0K0DPM6"/>
<dbReference type="PROSITE" id="PS00109">
    <property type="entry name" value="PROTEIN_KINASE_TYR"/>
    <property type="match status" value="1"/>
</dbReference>
<keyword evidence="2 3" id="KW-0067">ATP-binding</keyword>
<dbReference type="InterPro" id="IPR020635">
    <property type="entry name" value="Tyr_kinase_cat_dom"/>
</dbReference>
<dbReference type="GO" id="GO:0004713">
    <property type="term" value="F:protein tyrosine kinase activity"/>
    <property type="evidence" value="ECO:0007669"/>
    <property type="project" value="InterPro"/>
</dbReference>
<dbReference type="InterPro" id="IPR008266">
    <property type="entry name" value="Tyr_kinase_AS"/>
</dbReference>
<reference evidence="5" key="1">
    <citation type="submission" date="2012-09" db="EMBL/GenBank/DDBJ databases">
        <authorList>
            <person name="Martin A.A."/>
        </authorList>
    </citation>
    <scope>NUCLEOTIDE SEQUENCE</scope>
</reference>
<evidence type="ECO:0000259" key="4">
    <source>
        <dbReference type="PROSITE" id="PS50011"/>
    </source>
</evidence>
<reference evidence="6" key="2">
    <citation type="submission" date="2017-02" db="UniProtKB">
        <authorList>
            <consortium name="WormBaseParasite"/>
        </authorList>
    </citation>
    <scope>IDENTIFICATION</scope>
</reference>
<dbReference type="WBParaSite" id="ACAC_0001371501-mRNA-1">
    <property type="protein sequence ID" value="ACAC_0001371501-mRNA-1"/>
    <property type="gene ID" value="ACAC_0001371501"/>
</dbReference>
<evidence type="ECO:0000256" key="1">
    <source>
        <dbReference type="ARBA" id="ARBA00022741"/>
    </source>
</evidence>
<dbReference type="Gene3D" id="3.30.505.10">
    <property type="entry name" value="SH2 domain"/>
    <property type="match status" value="1"/>
</dbReference>
<sequence length="339" mass="38611">KNELPTGSEPDNEAVDTGCNSLVLRLNETDYKEKIAKDRRDKLFCLVDQTMEKMLADLEKENWYHGCLPFEDIVGLLKMDGDFLVRELEPEGERMAMVPSSGIPLIRKHHYQNAIPIDGDVLLKNPIPKQKWELSSEKITMDTKIGSGQFGEVWKGTMKEDAKKPPVIVAIKVITSKDKIGYAIDAAVGMAYLHSKGCIHRDIACRNCLIDVKKSIVKISDFGLSKQVEVYKIQAHERLPIRWQAPEVISTRIYTAKCDVYSYGILLWEIFNNGEQPFRGMSNKIIKSKICDPKFRPPVDPTLPIVIQRVMRTCWRADPKKRPMMAQVARFLIHAPAEM</sequence>
<dbReference type="InterPro" id="IPR017441">
    <property type="entry name" value="Protein_kinase_ATP_BS"/>
</dbReference>
<accession>A0A0K0DPM6</accession>
<dbReference type="PANTHER" id="PTHR24418">
    <property type="entry name" value="TYROSINE-PROTEIN KINASE"/>
    <property type="match status" value="1"/>
</dbReference>
<dbReference type="PROSITE" id="PS50011">
    <property type="entry name" value="PROTEIN_KINASE_DOM"/>
    <property type="match status" value="1"/>
</dbReference>
<feature type="binding site" evidence="3">
    <location>
        <position position="172"/>
    </location>
    <ligand>
        <name>ATP</name>
        <dbReference type="ChEBI" id="CHEBI:30616"/>
    </ligand>
</feature>
<evidence type="ECO:0000313" key="5">
    <source>
        <dbReference type="Proteomes" id="UP000035642"/>
    </source>
</evidence>
<dbReference type="InterPro" id="IPR036860">
    <property type="entry name" value="SH2_dom_sf"/>
</dbReference>
<feature type="domain" description="Protein kinase" evidence="4">
    <location>
        <begin position="9"/>
        <end position="337"/>
    </location>
</feature>
<dbReference type="InterPro" id="IPR001245">
    <property type="entry name" value="Ser-Thr/Tyr_kinase_cat_dom"/>
</dbReference>
<dbReference type="Pfam" id="PF07714">
    <property type="entry name" value="PK_Tyr_Ser-Thr"/>
    <property type="match status" value="1"/>
</dbReference>
<keyword evidence="1 3" id="KW-0547">Nucleotide-binding</keyword>
<dbReference type="SUPFAM" id="SSF56112">
    <property type="entry name" value="Protein kinase-like (PK-like)"/>
    <property type="match status" value="1"/>
</dbReference>
<name>A0A0K0DPM6_ANGCA</name>
<protein>
    <submittedName>
        <fullName evidence="6">Non-specific protein-tyrosine kinase</fullName>
    </submittedName>
</protein>
<evidence type="ECO:0000256" key="2">
    <source>
        <dbReference type="ARBA" id="ARBA00022840"/>
    </source>
</evidence>
<dbReference type="Gene3D" id="1.10.510.10">
    <property type="entry name" value="Transferase(Phosphotransferase) domain 1"/>
    <property type="match status" value="1"/>
</dbReference>
<dbReference type="InterPro" id="IPR050198">
    <property type="entry name" value="Non-receptor_tyrosine_kinases"/>
</dbReference>
<evidence type="ECO:0000313" key="6">
    <source>
        <dbReference type="WBParaSite" id="ACAC_0001371501-mRNA-1"/>
    </source>
</evidence>
<dbReference type="Gene3D" id="3.30.200.20">
    <property type="entry name" value="Phosphorylase Kinase, domain 1"/>
    <property type="match status" value="1"/>
</dbReference>
<dbReference type="AlphaFoldDB" id="A0A0K0DPM6"/>
<organism evidence="5 6">
    <name type="scientific">Angiostrongylus cantonensis</name>
    <name type="common">Rat lungworm</name>
    <dbReference type="NCBI Taxonomy" id="6313"/>
    <lineage>
        <taxon>Eukaryota</taxon>
        <taxon>Metazoa</taxon>
        <taxon>Ecdysozoa</taxon>
        <taxon>Nematoda</taxon>
        <taxon>Chromadorea</taxon>
        <taxon>Rhabditida</taxon>
        <taxon>Rhabditina</taxon>
        <taxon>Rhabditomorpha</taxon>
        <taxon>Strongyloidea</taxon>
        <taxon>Metastrongylidae</taxon>
        <taxon>Angiostrongylus</taxon>
    </lineage>
</organism>
<dbReference type="InterPro" id="IPR011009">
    <property type="entry name" value="Kinase-like_dom_sf"/>
</dbReference>
<dbReference type="PROSITE" id="PS00107">
    <property type="entry name" value="PROTEIN_KINASE_ATP"/>
    <property type="match status" value="1"/>
</dbReference>
<dbReference type="GO" id="GO:0005524">
    <property type="term" value="F:ATP binding"/>
    <property type="evidence" value="ECO:0007669"/>
    <property type="project" value="UniProtKB-UniRule"/>
</dbReference>
<dbReference type="InterPro" id="IPR000719">
    <property type="entry name" value="Prot_kinase_dom"/>
</dbReference>
<dbReference type="SUPFAM" id="SSF55550">
    <property type="entry name" value="SH2 domain"/>
    <property type="match status" value="1"/>
</dbReference>
<dbReference type="Proteomes" id="UP000035642">
    <property type="component" value="Unassembled WGS sequence"/>
</dbReference>
<proteinExistence type="predicted"/>